<dbReference type="OrthoDB" id="280819at2157"/>
<evidence type="ECO:0000313" key="3">
    <source>
        <dbReference type="Proteomes" id="UP000198876"/>
    </source>
</evidence>
<protein>
    <recommendedName>
        <fullName evidence="1">Halobacterial output domain-containing protein</fullName>
    </recommendedName>
</protein>
<sequence length="91" mass="9854">MNTPTRQAVDPGVSHLVVEAVAETEGVSPLELPPLYGCIDPEALDRLFERPSAAGRSEMEVEFGYDGYRVTVSDHGVVSIEALGDERPPEE</sequence>
<evidence type="ECO:0000313" key="2">
    <source>
        <dbReference type="EMBL" id="SFH03402.1"/>
    </source>
</evidence>
<dbReference type="Pfam" id="PF18545">
    <property type="entry name" value="HalOD1"/>
    <property type="match status" value="1"/>
</dbReference>
<keyword evidence="3" id="KW-1185">Reference proteome</keyword>
<dbReference type="Proteomes" id="UP000198876">
    <property type="component" value="Unassembled WGS sequence"/>
</dbReference>
<accession>A0A1I2WQE2</accession>
<organism evidence="2 3">
    <name type="scientific">Halopelagius inordinatus</name>
    <dbReference type="NCBI Taxonomy" id="553467"/>
    <lineage>
        <taxon>Archaea</taxon>
        <taxon>Methanobacteriati</taxon>
        <taxon>Methanobacteriota</taxon>
        <taxon>Stenosarchaea group</taxon>
        <taxon>Halobacteria</taxon>
        <taxon>Halobacteriales</taxon>
        <taxon>Haloferacaceae</taxon>
    </lineage>
</organism>
<dbReference type="AlphaFoldDB" id="A0A1I2WQE2"/>
<name>A0A1I2WQE2_9EURY</name>
<feature type="domain" description="Halobacterial output" evidence="1">
    <location>
        <begin position="13"/>
        <end position="81"/>
    </location>
</feature>
<dbReference type="RefSeq" id="WP_092893990.1">
    <property type="nucleotide sequence ID" value="NZ_FOOQ01000009.1"/>
</dbReference>
<gene>
    <name evidence="2" type="ORF">SAMN04488063_3643</name>
</gene>
<evidence type="ECO:0000259" key="1">
    <source>
        <dbReference type="Pfam" id="PF18545"/>
    </source>
</evidence>
<dbReference type="EMBL" id="FOOQ01000009">
    <property type="protein sequence ID" value="SFH03402.1"/>
    <property type="molecule type" value="Genomic_DNA"/>
</dbReference>
<dbReference type="InterPro" id="IPR040624">
    <property type="entry name" value="HalOD1"/>
</dbReference>
<reference evidence="3" key="1">
    <citation type="submission" date="2016-10" db="EMBL/GenBank/DDBJ databases">
        <authorList>
            <person name="Varghese N."/>
            <person name="Submissions S."/>
        </authorList>
    </citation>
    <scope>NUCLEOTIDE SEQUENCE [LARGE SCALE GENOMIC DNA]</scope>
    <source>
        <strain evidence="3">CGMCC 1.7739</strain>
    </source>
</reference>
<proteinExistence type="predicted"/>